<comment type="caution">
    <text evidence="6">The sequence shown here is derived from an EMBL/GenBank/DDBJ whole genome shotgun (WGS) entry which is preliminary data.</text>
</comment>
<dbReference type="Pfam" id="PF10432">
    <property type="entry name" value="bact-PGI_C"/>
    <property type="match status" value="1"/>
</dbReference>
<feature type="compositionally biased region" description="Acidic residues" evidence="3">
    <location>
        <begin position="335"/>
        <end position="364"/>
    </location>
</feature>
<gene>
    <name evidence="6" type="ORF">BOO71_0011260</name>
</gene>
<feature type="domain" description="Phosphoglucose isomerase N-terminal" evidence="5">
    <location>
        <begin position="27"/>
        <end position="137"/>
    </location>
</feature>
<evidence type="ECO:0000256" key="2">
    <source>
        <dbReference type="ARBA" id="ARBA00023235"/>
    </source>
</evidence>
<dbReference type="InterPro" id="IPR041001">
    <property type="entry name" value="PG_isomerase_N"/>
</dbReference>
<evidence type="ECO:0000259" key="4">
    <source>
        <dbReference type="Pfam" id="PF10432"/>
    </source>
</evidence>
<dbReference type="Gene3D" id="3.40.50.10920">
    <property type="match status" value="1"/>
</dbReference>
<dbReference type="GO" id="GO:0004347">
    <property type="term" value="F:glucose-6-phosphate isomerase activity"/>
    <property type="evidence" value="ECO:0007669"/>
    <property type="project" value="InterPro"/>
</dbReference>
<feature type="compositionally biased region" description="Basic and acidic residues" evidence="3">
    <location>
        <begin position="322"/>
        <end position="334"/>
    </location>
</feature>
<feature type="region of interest" description="Disordered" evidence="3">
    <location>
        <begin position="1"/>
        <end position="24"/>
    </location>
</feature>
<evidence type="ECO:0000313" key="7">
    <source>
        <dbReference type="Proteomes" id="UP000186607"/>
    </source>
</evidence>
<dbReference type="eggNOG" id="ENOG502Z8EN">
    <property type="taxonomic scope" value="Bacteria"/>
</dbReference>
<evidence type="ECO:0008006" key="8">
    <source>
        <dbReference type="Google" id="ProtNLM"/>
    </source>
</evidence>
<dbReference type="GO" id="GO:0097367">
    <property type="term" value="F:carbohydrate derivative binding"/>
    <property type="evidence" value="ECO:0007669"/>
    <property type="project" value="InterPro"/>
</dbReference>
<accession>A0A1U7NUP7</accession>
<reference evidence="6 7" key="1">
    <citation type="submission" date="2017-01" db="EMBL/GenBank/DDBJ databases">
        <title>Genome Analysis of Deinococcus marmoris KOPRI26562.</title>
        <authorList>
            <person name="Kim J.H."/>
            <person name="Oh H.-M."/>
        </authorList>
    </citation>
    <scope>NUCLEOTIDE SEQUENCE [LARGE SCALE GENOMIC DNA]</scope>
    <source>
        <strain evidence="6 7">KOPRI26562</strain>
    </source>
</reference>
<comment type="similarity">
    <text evidence="1">Belongs to the PGI/PMI family.</text>
</comment>
<dbReference type="GO" id="GO:0004476">
    <property type="term" value="F:mannose-6-phosphate isomerase activity"/>
    <property type="evidence" value="ECO:0007669"/>
    <property type="project" value="InterPro"/>
</dbReference>
<dbReference type="EMBL" id="MSTI01000135">
    <property type="protein sequence ID" value="OLV16648.1"/>
    <property type="molecule type" value="Genomic_DNA"/>
</dbReference>
<dbReference type="GO" id="GO:1901135">
    <property type="term" value="P:carbohydrate derivative metabolic process"/>
    <property type="evidence" value="ECO:0007669"/>
    <property type="project" value="InterPro"/>
</dbReference>
<feature type="domain" description="Bifunctional glucose-6-phosphate/mannose-6-phosphate isomerase C-terminal" evidence="4">
    <location>
        <begin position="162"/>
        <end position="295"/>
    </location>
</feature>
<evidence type="ECO:0000256" key="3">
    <source>
        <dbReference type="SAM" id="MobiDB-lite"/>
    </source>
</evidence>
<protein>
    <recommendedName>
        <fullName evidence="8">Phosphosugar isomerase</fullName>
    </recommendedName>
</protein>
<dbReference type="STRING" id="249408.BOO71_0011260"/>
<sequence length="364" mass="37841">MAAPPCTLEGMSDPTSGSNVPSSGLLGLLPRLPGSYDGPQTPETAPYALVGVGEGTLAAHLLQALALPSLTRTGTQFVLSSPDAGAAATDYADLAEVAGATARRISTGGRPDEIDVLVPGGPLSTYHFAQAVAYASGHAEEAQAADAALTDLAARCSPNIEENNPARDLAWSLWGRTPLLLAASDADALPHAWQQLLARTGKTLAVPLLGDILPLASGAFDARHEQGDAKVALILGDTDPALLLAREILDSRIDEIIHVPAPNGAQGYPAALALWYFGAWVAAYLAERYGAEPADPVVLARAQAGLSGEGGSEATGDLRLSAPRDDLRRTRVEEDLPGWEGDGDDDDSDDDVDGFEDPDDREED</sequence>
<dbReference type="Gene3D" id="3.40.50.10490">
    <property type="entry name" value="Glucose-6-phosphate isomerase like protein, domain 1"/>
    <property type="match status" value="1"/>
</dbReference>
<feature type="region of interest" description="Disordered" evidence="3">
    <location>
        <begin position="307"/>
        <end position="364"/>
    </location>
</feature>
<name>A0A1U7NUP7_9DEIO</name>
<keyword evidence="7" id="KW-1185">Reference proteome</keyword>
<evidence type="ECO:0000313" key="6">
    <source>
        <dbReference type="EMBL" id="OLV16648.1"/>
    </source>
</evidence>
<dbReference type="InterPro" id="IPR019490">
    <property type="entry name" value="Glu6P/Mann6P_isomerase_C"/>
</dbReference>
<proteinExistence type="inferred from homology"/>
<evidence type="ECO:0000256" key="1">
    <source>
        <dbReference type="ARBA" id="ARBA00010523"/>
    </source>
</evidence>
<keyword evidence="2" id="KW-0413">Isomerase</keyword>
<dbReference type="AlphaFoldDB" id="A0A1U7NUP7"/>
<organism evidence="6 7">
    <name type="scientific">Deinococcus marmoris</name>
    <dbReference type="NCBI Taxonomy" id="249408"/>
    <lineage>
        <taxon>Bacteria</taxon>
        <taxon>Thermotogati</taxon>
        <taxon>Deinococcota</taxon>
        <taxon>Deinococci</taxon>
        <taxon>Deinococcales</taxon>
        <taxon>Deinococcaceae</taxon>
        <taxon>Deinococcus</taxon>
    </lineage>
</organism>
<dbReference type="SUPFAM" id="SSF53697">
    <property type="entry name" value="SIS domain"/>
    <property type="match status" value="1"/>
</dbReference>
<dbReference type="GO" id="GO:0005975">
    <property type="term" value="P:carbohydrate metabolic process"/>
    <property type="evidence" value="ECO:0007669"/>
    <property type="project" value="InterPro"/>
</dbReference>
<dbReference type="Proteomes" id="UP000186607">
    <property type="component" value="Unassembled WGS sequence"/>
</dbReference>
<dbReference type="InterPro" id="IPR046348">
    <property type="entry name" value="SIS_dom_sf"/>
</dbReference>
<dbReference type="Pfam" id="PF18353">
    <property type="entry name" value="PG_isomerase_N"/>
    <property type="match status" value="1"/>
</dbReference>
<evidence type="ECO:0000259" key="5">
    <source>
        <dbReference type="Pfam" id="PF18353"/>
    </source>
</evidence>